<dbReference type="Gene3D" id="2.40.50.140">
    <property type="entry name" value="Nucleic acid-binding proteins"/>
    <property type="match status" value="1"/>
</dbReference>
<dbReference type="FunFam" id="3.30.930.10:FF:000040">
    <property type="entry name" value="Asparagine--tRNA ligase, cytoplasmic"/>
    <property type="match status" value="1"/>
</dbReference>
<dbReference type="PRINTS" id="PR01042">
    <property type="entry name" value="TRNASYNTHASP"/>
</dbReference>
<dbReference type="PROSITE" id="PS50862">
    <property type="entry name" value="AA_TRNA_LIGASE_II"/>
    <property type="match status" value="1"/>
</dbReference>
<evidence type="ECO:0000256" key="8">
    <source>
        <dbReference type="ARBA" id="ARBA00022917"/>
    </source>
</evidence>
<dbReference type="PANTHER" id="PTHR22594">
    <property type="entry name" value="ASPARTYL/LYSYL-TRNA SYNTHETASE"/>
    <property type="match status" value="1"/>
</dbReference>
<feature type="domain" description="Aminoacyl-transfer RNA synthetases class-II family profile" evidence="13">
    <location>
        <begin position="222"/>
        <end position="518"/>
    </location>
</feature>
<evidence type="ECO:0000259" key="13">
    <source>
        <dbReference type="PROSITE" id="PS50862"/>
    </source>
</evidence>
<gene>
    <name evidence="14" type="ORF">M0811_04382</name>
</gene>
<reference evidence="14" key="1">
    <citation type="submission" date="2022-10" db="EMBL/GenBank/DDBJ databases">
        <title>Novel sulphate-reducing endosymbionts in the free-living metamonad Anaeramoeba.</title>
        <authorList>
            <person name="Jerlstrom-Hultqvist J."/>
            <person name="Cepicka I."/>
            <person name="Gallot-Lavallee L."/>
            <person name="Salas-Leiva D."/>
            <person name="Curtis B.A."/>
            <person name="Zahonova K."/>
            <person name="Pipaliya S."/>
            <person name="Dacks J."/>
            <person name="Roger A.J."/>
        </authorList>
    </citation>
    <scope>NUCLEOTIDE SEQUENCE</scope>
    <source>
        <strain evidence="14">BMAN</strain>
    </source>
</reference>
<dbReference type="OMA" id="DCCLYPR"/>
<evidence type="ECO:0000256" key="9">
    <source>
        <dbReference type="ARBA" id="ARBA00023146"/>
    </source>
</evidence>
<dbReference type="NCBIfam" id="TIGR00457">
    <property type="entry name" value="asnS"/>
    <property type="match status" value="1"/>
</dbReference>
<keyword evidence="9" id="KW-0030">Aminoacyl-tRNA synthetase</keyword>
<keyword evidence="4" id="KW-0963">Cytoplasm</keyword>
<evidence type="ECO:0000256" key="7">
    <source>
        <dbReference type="ARBA" id="ARBA00022840"/>
    </source>
</evidence>
<dbReference type="SUPFAM" id="SSF55681">
    <property type="entry name" value="Class II aaRS and biotin synthetases"/>
    <property type="match status" value="1"/>
</dbReference>
<dbReference type="GO" id="GO:0005737">
    <property type="term" value="C:cytoplasm"/>
    <property type="evidence" value="ECO:0007669"/>
    <property type="project" value="UniProtKB-SubCell"/>
</dbReference>
<dbReference type="InterPro" id="IPR004522">
    <property type="entry name" value="Asn-tRNA-ligase"/>
</dbReference>
<evidence type="ECO:0000256" key="12">
    <source>
        <dbReference type="SAM" id="MobiDB-lite"/>
    </source>
</evidence>
<comment type="catalytic activity">
    <reaction evidence="11">
        <text>tRNA(Asn) + L-asparagine + ATP = L-asparaginyl-tRNA(Asn) + AMP + diphosphate + H(+)</text>
        <dbReference type="Rhea" id="RHEA:11180"/>
        <dbReference type="Rhea" id="RHEA-COMP:9659"/>
        <dbReference type="Rhea" id="RHEA-COMP:9674"/>
        <dbReference type="ChEBI" id="CHEBI:15378"/>
        <dbReference type="ChEBI" id="CHEBI:30616"/>
        <dbReference type="ChEBI" id="CHEBI:33019"/>
        <dbReference type="ChEBI" id="CHEBI:58048"/>
        <dbReference type="ChEBI" id="CHEBI:78442"/>
        <dbReference type="ChEBI" id="CHEBI:78515"/>
        <dbReference type="ChEBI" id="CHEBI:456215"/>
        <dbReference type="EC" id="6.1.1.22"/>
    </reaction>
</comment>
<dbReference type="InterPro" id="IPR004365">
    <property type="entry name" value="NA-bd_OB_tRNA"/>
</dbReference>
<dbReference type="PANTHER" id="PTHR22594:SF16">
    <property type="entry name" value="ASPARAGINE--TRNA LIGASE, CYTOPLASMIC"/>
    <property type="match status" value="1"/>
</dbReference>
<evidence type="ECO:0000256" key="3">
    <source>
        <dbReference type="ARBA" id="ARBA00012816"/>
    </source>
</evidence>
<dbReference type="GO" id="GO:0006421">
    <property type="term" value="P:asparaginyl-tRNA aminoacylation"/>
    <property type="evidence" value="ECO:0007669"/>
    <property type="project" value="InterPro"/>
</dbReference>
<keyword evidence="5 14" id="KW-0436">Ligase</keyword>
<organism evidence="14 15">
    <name type="scientific">Anaeramoeba ignava</name>
    <name type="common">Anaerobic marine amoeba</name>
    <dbReference type="NCBI Taxonomy" id="1746090"/>
    <lineage>
        <taxon>Eukaryota</taxon>
        <taxon>Metamonada</taxon>
        <taxon>Anaeramoebidae</taxon>
        <taxon>Anaeramoeba</taxon>
    </lineage>
</organism>
<dbReference type="GO" id="GO:0003676">
    <property type="term" value="F:nucleic acid binding"/>
    <property type="evidence" value="ECO:0007669"/>
    <property type="project" value="InterPro"/>
</dbReference>
<dbReference type="Pfam" id="PF01336">
    <property type="entry name" value="tRNA_anti-codon"/>
    <property type="match status" value="1"/>
</dbReference>
<dbReference type="Proteomes" id="UP001149090">
    <property type="component" value="Unassembled WGS sequence"/>
</dbReference>
<protein>
    <recommendedName>
        <fullName evidence="3">asparagine--tRNA ligase</fullName>
        <ecNumber evidence="3">6.1.1.22</ecNumber>
    </recommendedName>
    <alternativeName>
        <fullName evidence="10">Asparaginyl-tRNA synthetase</fullName>
    </alternativeName>
</protein>
<comment type="caution">
    <text evidence="14">The sequence shown here is derived from an EMBL/GenBank/DDBJ whole genome shotgun (WGS) entry which is preliminary data.</text>
</comment>
<dbReference type="Pfam" id="PF00152">
    <property type="entry name" value="tRNA-synt_2"/>
    <property type="match status" value="1"/>
</dbReference>
<evidence type="ECO:0000256" key="6">
    <source>
        <dbReference type="ARBA" id="ARBA00022741"/>
    </source>
</evidence>
<dbReference type="InterPro" id="IPR012340">
    <property type="entry name" value="NA-bd_OB-fold"/>
</dbReference>
<dbReference type="InterPro" id="IPR004364">
    <property type="entry name" value="Aa-tRNA-synt_II"/>
</dbReference>
<feature type="region of interest" description="Disordered" evidence="12">
    <location>
        <begin position="1"/>
        <end position="33"/>
    </location>
</feature>
<dbReference type="InterPro" id="IPR006195">
    <property type="entry name" value="aa-tRNA-synth_II"/>
</dbReference>
<evidence type="ECO:0000256" key="11">
    <source>
        <dbReference type="ARBA" id="ARBA00047844"/>
    </source>
</evidence>
<keyword evidence="7" id="KW-0067">ATP-binding</keyword>
<keyword evidence="6" id="KW-0547">Nucleotide-binding</keyword>
<evidence type="ECO:0000313" key="15">
    <source>
        <dbReference type="Proteomes" id="UP001149090"/>
    </source>
</evidence>
<keyword evidence="8" id="KW-0648">Protein biosynthesis</keyword>
<dbReference type="OrthoDB" id="1931232at2759"/>
<evidence type="ECO:0000256" key="2">
    <source>
        <dbReference type="ARBA" id="ARBA00008226"/>
    </source>
</evidence>
<feature type="compositionally biased region" description="Basic and acidic residues" evidence="12">
    <location>
        <begin position="1"/>
        <end position="28"/>
    </location>
</feature>
<dbReference type="GO" id="GO:0004816">
    <property type="term" value="F:asparagine-tRNA ligase activity"/>
    <property type="evidence" value="ECO:0007669"/>
    <property type="project" value="UniProtKB-EC"/>
</dbReference>
<evidence type="ECO:0000256" key="1">
    <source>
        <dbReference type="ARBA" id="ARBA00004496"/>
    </source>
</evidence>
<evidence type="ECO:0000256" key="4">
    <source>
        <dbReference type="ARBA" id="ARBA00022490"/>
    </source>
</evidence>
<comment type="similarity">
    <text evidence="2">Belongs to the class-II aminoacyl-tRNA synthetase family.</text>
</comment>
<dbReference type="EC" id="6.1.1.22" evidence="3"/>
<dbReference type="CDD" id="cd00776">
    <property type="entry name" value="AsxRS_core"/>
    <property type="match status" value="1"/>
</dbReference>
<dbReference type="EMBL" id="JAPDFW010000033">
    <property type="protein sequence ID" value="KAJ5079361.1"/>
    <property type="molecule type" value="Genomic_DNA"/>
</dbReference>
<dbReference type="AlphaFoldDB" id="A0A9Q0RFV1"/>
<evidence type="ECO:0000256" key="5">
    <source>
        <dbReference type="ARBA" id="ARBA00022598"/>
    </source>
</evidence>
<evidence type="ECO:0000313" key="14">
    <source>
        <dbReference type="EMBL" id="KAJ5079361.1"/>
    </source>
</evidence>
<keyword evidence="15" id="KW-1185">Reference proteome</keyword>
<proteinExistence type="inferred from homology"/>
<dbReference type="CDD" id="cd04323">
    <property type="entry name" value="AsnRS_cyto_like_N"/>
    <property type="match status" value="1"/>
</dbReference>
<comment type="subcellular location">
    <subcellularLocation>
        <location evidence="1">Cytoplasm</location>
    </subcellularLocation>
</comment>
<sequence length="526" mass="61179">MDYKSKKEELEKQKAEAEKELQNPEIKKTQKKKLTKKIYFIEQKMKKLEEEREKREEEEKKKQTDLEKKLEQAKQIKITKSKELEKAKKTEIQNLISEKKKEWVGKRIKVRGWVHRLRDQGAGLLFLILRDGTGYIQVVLAGKLAENYDALMIKTETTIKIYGKIAEDQRAPSGVELQADYFKIIGTSSGEYESIFNEKSNVDVMLDNKHLVLRGSRTSAILKMRSVATQSFREHYFHRGYFEVTPPTLVQTQVEGGSTLFKLDYYGEDAFLTQSSQLYLETVIPSLGNVFCIMPSYRAEKQKTRRHLSEFTHIEAECPFIKFEDLLNIIEDLVCDTIQRILDSPFFPTLMKELNPDLKVPKRPFKRLDYKDAIKFCNDHGIKKDDEGNTFEIGDDITEKPEREMTDMINEPILLIKFPAKMKAFYMSRCKDDSTLTESVDLLVPGVGEIVGGSMRIHDYKELQDAYSANDLDSTPYYWYTDQRKFGTSPHGGYGLGLDRFLQWILKVDHIRDVVLYPRMMGRCKP</sequence>
<evidence type="ECO:0000256" key="10">
    <source>
        <dbReference type="ARBA" id="ARBA00029886"/>
    </source>
</evidence>
<dbReference type="Gene3D" id="3.30.930.10">
    <property type="entry name" value="Bira Bifunctional Protein, Domain 2"/>
    <property type="match status" value="1"/>
</dbReference>
<dbReference type="InterPro" id="IPR045864">
    <property type="entry name" value="aa-tRNA-synth_II/BPL/LPL"/>
</dbReference>
<accession>A0A9Q0RFV1</accession>
<name>A0A9Q0RFV1_ANAIG</name>
<dbReference type="GO" id="GO:0005524">
    <property type="term" value="F:ATP binding"/>
    <property type="evidence" value="ECO:0007669"/>
    <property type="project" value="UniProtKB-KW"/>
</dbReference>
<dbReference type="InterPro" id="IPR002312">
    <property type="entry name" value="Asp/Asn-tRNA-synth_IIb"/>
</dbReference>
<dbReference type="SUPFAM" id="SSF50249">
    <property type="entry name" value="Nucleic acid-binding proteins"/>
    <property type="match status" value="1"/>
</dbReference>